<dbReference type="PROSITE" id="PS50848">
    <property type="entry name" value="START"/>
    <property type="match status" value="1"/>
</dbReference>
<dbReference type="EMBL" id="HBJA01003013">
    <property type="protein sequence ID" value="CAE0789826.1"/>
    <property type="molecule type" value="Transcribed_RNA"/>
</dbReference>
<accession>A0A7S4C841</accession>
<name>A0A7S4C841_9EUGL</name>
<protein>
    <recommendedName>
        <fullName evidence="1">START domain-containing protein</fullName>
    </recommendedName>
</protein>
<dbReference type="Pfam" id="PF01852">
    <property type="entry name" value="START"/>
    <property type="match status" value="1"/>
</dbReference>
<feature type="domain" description="START" evidence="1">
    <location>
        <begin position="30"/>
        <end position="202"/>
    </location>
</feature>
<dbReference type="Gene3D" id="3.30.530.20">
    <property type="match status" value="1"/>
</dbReference>
<dbReference type="InterPro" id="IPR051213">
    <property type="entry name" value="START_lipid_transfer"/>
</dbReference>
<dbReference type="InterPro" id="IPR023393">
    <property type="entry name" value="START-like_dom_sf"/>
</dbReference>
<dbReference type="SUPFAM" id="SSF55961">
    <property type="entry name" value="Bet v1-like"/>
    <property type="match status" value="1"/>
</dbReference>
<reference evidence="2" key="1">
    <citation type="submission" date="2021-01" db="EMBL/GenBank/DDBJ databases">
        <authorList>
            <person name="Corre E."/>
            <person name="Pelletier E."/>
            <person name="Niang G."/>
            <person name="Scheremetjew M."/>
            <person name="Finn R."/>
            <person name="Kale V."/>
            <person name="Holt S."/>
            <person name="Cochrane G."/>
            <person name="Meng A."/>
            <person name="Brown T."/>
            <person name="Cohen L."/>
        </authorList>
    </citation>
    <scope>NUCLEOTIDE SEQUENCE</scope>
    <source>
        <strain evidence="2">CCMP1594</strain>
    </source>
</reference>
<evidence type="ECO:0000313" key="2">
    <source>
        <dbReference type="EMBL" id="CAE0789826.1"/>
    </source>
</evidence>
<dbReference type="GO" id="GO:0005737">
    <property type="term" value="C:cytoplasm"/>
    <property type="evidence" value="ECO:0007669"/>
    <property type="project" value="UniProtKB-ARBA"/>
</dbReference>
<dbReference type="PANTHER" id="PTHR19308:SF56">
    <property type="entry name" value="START DOMAIN-CONTAINING PROTEIN"/>
    <property type="match status" value="1"/>
</dbReference>
<dbReference type="GO" id="GO:0008289">
    <property type="term" value="F:lipid binding"/>
    <property type="evidence" value="ECO:0007669"/>
    <property type="project" value="InterPro"/>
</dbReference>
<sequence>MAQTVFDMKATDLITEHDQKELDEFFQTLRSPDWVVSSSSKDGLIISWMKNDKSDVLLVKGEMPINVPVKKAFGFISDDNRFEEFMKTVDGMCKSAKLVETLDAKHSVKYASYSLPPPLWPRDFVWEELNTTVPSGGALSIGKSVEHKACPPSTSSFFGSVRGEIAGSGYYIEPCDGADGKCIGHYLVQVDPKGMLPTAAVNLMATDQGKNLRRLKEYLEKEEAVGR</sequence>
<proteinExistence type="predicted"/>
<evidence type="ECO:0000259" key="1">
    <source>
        <dbReference type="PROSITE" id="PS50848"/>
    </source>
</evidence>
<organism evidence="2">
    <name type="scientific">Eutreptiella gymnastica</name>
    <dbReference type="NCBI Taxonomy" id="73025"/>
    <lineage>
        <taxon>Eukaryota</taxon>
        <taxon>Discoba</taxon>
        <taxon>Euglenozoa</taxon>
        <taxon>Euglenida</taxon>
        <taxon>Spirocuta</taxon>
        <taxon>Euglenophyceae</taxon>
        <taxon>Eutreptiales</taxon>
        <taxon>Eutreptiaceae</taxon>
        <taxon>Eutreptiella</taxon>
    </lineage>
</organism>
<dbReference type="PANTHER" id="PTHR19308">
    <property type="entry name" value="PHOSPHATIDYLCHOLINE TRANSFER PROTEIN"/>
    <property type="match status" value="1"/>
</dbReference>
<gene>
    <name evidence="2" type="ORF">EGYM00163_LOCUS940</name>
</gene>
<dbReference type="CDD" id="cd00177">
    <property type="entry name" value="START"/>
    <property type="match status" value="1"/>
</dbReference>
<dbReference type="AlphaFoldDB" id="A0A7S4C841"/>
<dbReference type="InterPro" id="IPR002913">
    <property type="entry name" value="START_lipid-bd_dom"/>
</dbReference>